<dbReference type="InterPro" id="IPR036737">
    <property type="entry name" value="OmpA-like_sf"/>
</dbReference>
<feature type="region of interest" description="Disordered" evidence="2">
    <location>
        <begin position="101"/>
        <end position="120"/>
    </location>
</feature>
<protein>
    <recommendedName>
        <fullName evidence="5">OmpA-like domain-containing protein</fullName>
    </recommendedName>
</protein>
<feature type="compositionally biased region" description="Basic and acidic residues" evidence="2">
    <location>
        <begin position="233"/>
        <end position="247"/>
    </location>
</feature>
<keyword evidence="4" id="KW-1185">Reference proteome</keyword>
<dbReference type="SUPFAM" id="SSF103088">
    <property type="entry name" value="OmpA-like"/>
    <property type="match status" value="1"/>
</dbReference>
<dbReference type="RefSeq" id="WP_224453320.1">
    <property type="nucleotide sequence ID" value="NZ_BAAAGG010000005.1"/>
</dbReference>
<evidence type="ECO:0000256" key="2">
    <source>
        <dbReference type="SAM" id="MobiDB-lite"/>
    </source>
</evidence>
<accession>A0ABN1K491</accession>
<reference evidence="3 4" key="1">
    <citation type="journal article" date="2019" name="Int. J. Syst. Evol. Microbiol.">
        <title>The Global Catalogue of Microorganisms (GCM) 10K type strain sequencing project: providing services to taxonomists for standard genome sequencing and annotation.</title>
        <authorList>
            <consortium name="The Broad Institute Genomics Platform"/>
            <consortium name="The Broad Institute Genome Sequencing Center for Infectious Disease"/>
            <person name="Wu L."/>
            <person name="Ma J."/>
        </authorList>
    </citation>
    <scope>NUCLEOTIDE SEQUENCE [LARGE SCALE GENOMIC DNA]</scope>
    <source>
        <strain evidence="3 4">JCM 16231</strain>
    </source>
</reference>
<feature type="compositionally biased region" description="Basic and acidic residues" evidence="2">
    <location>
        <begin position="104"/>
        <end position="114"/>
    </location>
</feature>
<feature type="coiled-coil region" evidence="1">
    <location>
        <begin position="319"/>
        <end position="346"/>
    </location>
</feature>
<sequence>MDGNKKIKTLIYSVALVVSIVACSTKNTSYTGLYIDSETALKVSMETERVESGMTDKTQMKRNDSVISPQDRKNIIIISSDSAYSQKLIYENKSSLIRNQSQIKDSEGSKKSEISKNASQAKDSIIKTSLKAQDKKLKEFQKQINEDDKSRYLPDSVFTLTKAQKLQIISGKSNTENDSINATKVNSEKDKIQKTDTVFVIREINKNVEKQDDSSQRKEDSKAENTGLKKRVERLESSQDDQEKREPIYIQNEAPAKQIERTSDQKVESTYREIVRYEPAQRQTNVQPTVVSNSKQVDTVYVEKEVPVRETIVLENRSEEAFYEKLNSQNDTIEQLKNRLTQKELLQRKTDTVYKINEVLVYKTKEVDSVSVTTFYEIGKIVPANNVLDELKEILQSRPVEKVMLSGYTDASGNQSINKALTDKRLDYLKEFVSKFVLLNKIYVQNFGDAFASSKIIPKERRVVITVYSKPNNEQSKIEK</sequence>
<comment type="caution">
    <text evidence="3">The sequence shown here is derived from an EMBL/GenBank/DDBJ whole genome shotgun (WGS) entry which is preliminary data.</text>
</comment>
<feature type="compositionally biased region" description="Basic and acidic residues" evidence="2">
    <location>
        <begin position="209"/>
        <end position="223"/>
    </location>
</feature>
<dbReference type="Gene3D" id="3.30.1330.60">
    <property type="entry name" value="OmpA-like domain"/>
    <property type="match status" value="1"/>
</dbReference>
<organism evidence="3 4">
    <name type="scientific">Psychroflexus lacisalsi</name>
    <dbReference type="NCBI Taxonomy" id="503928"/>
    <lineage>
        <taxon>Bacteria</taxon>
        <taxon>Pseudomonadati</taxon>
        <taxon>Bacteroidota</taxon>
        <taxon>Flavobacteriia</taxon>
        <taxon>Flavobacteriales</taxon>
        <taxon>Flavobacteriaceae</taxon>
        <taxon>Psychroflexus</taxon>
    </lineage>
</organism>
<keyword evidence="1" id="KW-0175">Coiled coil</keyword>
<name>A0ABN1K491_9FLAO</name>
<evidence type="ECO:0000313" key="4">
    <source>
        <dbReference type="Proteomes" id="UP001500185"/>
    </source>
</evidence>
<feature type="region of interest" description="Disordered" evidence="2">
    <location>
        <begin position="209"/>
        <end position="265"/>
    </location>
</feature>
<dbReference type="PROSITE" id="PS51257">
    <property type="entry name" value="PROKAR_LIPOPROTEIN"/>
    <property type="match status" value="1"/>
</dbReference>
<evidence type="ECO:0000313" key="3">
    <source>
        <dbReference type="EMBL" id="GAA0754290.1"/>
    </source>
</evidence>
<evidence type="ECO:0000256" key="1">
    <source>
        <dbReference type="SAM" id="Coils"/>
    </source>
</evidence>
<dbReference type="Proteomes" id="UP001500185">
    <property type="component" value="Unassembled WGS sequence"/>
</dbReference>
<gene>
    <name evidence="3" type="ORF">GCM10009433_07740</name>
</gene>
<evidence type="ECO:0008006" key="5">
    <source>
        <dbReference type="Google" id="ProtNLM"/>
    </source>
</evidence>
<proteinExistence type="predicted"/>
<dbReference type="EMBL" id="BAAAGG010000005">
    <property type="protein sequence ID" value="GAA0754290.1"/>
    <property type="molecule type" value="Genomic_DNA"/>
</dbReference>